<protein>
    <submittedName>
        <fullName evidence="4">Uncharacterized protein</fullName>
    </submittedName>
</protein>
<proteinExistence type="predicted"/>
<feature type="transmembrane region" description="Helical" evidence="2">
    <location>
        <begin position="108"/>
        <end position="129"/>
    </location>
</feature>
<dbReference type="AlphaFoldDB" id="A0A172TFE9"/>
<dbReference type="PATRIC" id="fig|1178515.4.peg.804"/>
<evidence type="ECO:0000313" key="4">
    <source>
        <dbReference type="EMBL" id="ANE45607.1"/>
    </source>
</evidence>
<evidence type="ECO:0000256" key="1">
    <source>
        <dbReference type="SAM" id="Coils"/>
    </source>
</evidence>
<dbReference type="OrthoDB" id="2605255at2"/>
<keyword evidence="3" id="KW-0732">Signal</keyword>
<sequence>MKRKRASWMALLSLCCWLSWTSSAQANWLDRIKDIYNTPEKVDQVLKEYEATKEQLEAQRLRMEEAESRQQELVRRNEELLRQNALLQQQMEALKRSQDERAARTRQGVWTVMTAALLALGYMLSVRIWRYVVWRRQGRPVNPDEEAGHEN</sequence>
<keyword evidence="5" id="KW-1185">Reference proteome</keyword>
<keyword evidence="2" id="KW-0472">Membrane</keyword>
<evidence type="ECO:0000313" key="5">
    <source>
        <dbReference type="Proteomes" id="UP000076927"/>
    </source>
</evidence>
<gene>
    <name evidence="4" type="ORF">SY83_04040</name>
</gene>
<keyword evidence="2" id="KW-0812">Transmembrane</keyword>
<feature type="coiled-coil region" evidence="1">
    <location>
        <begin position="42"/>
        <end position="97"/>
    </location>
</feature>
<evidence type="ECO:0000256" key="3">
    <source>
        <dbReference type="SAM" id="SignalP"/>
    </source>
</evidence>
<feature type="signal peptide" evidence="3">
    <location>
        <begin position="1"/>
        <end position="26"/>
    </location>
</feature>
<evidence type="ECO:0000256" key="2">
    <source>
        <dbReference type="SAM" id="Phobius"/>
    </source>
</evidence>
<dbReference type="EMBL" id="CP011388">
    <property type="protein sequence ID" value="ANE45607.1"/>
    <property type="molecule type" value="Genomic_DNA"/>
</dbReference>
<keyword evidence="1" id="KW-0175">Coiled coil</keyword>
<feature type="chain" id="PRO_5008000724" evidence="3">
    <location>
        <begin position="27"/>
        <end position="151"/>
    </location>
</feature>
<dbReference type="KEGG" id="pswu:SY83_04040"/>
<name>A0A172TFE9_9BACL</name>
<keyword evidence="2" id="KW-1133">Transmembrane helix</keyword>
<dbReference type="STRING" id="1178515.SY83_04040"/>
<reference evidence="4 5" key="1">
    <citation type="submission" date="2015-01" db="EMBL/GenBank/DDBJ databases">
        <title>Paenibacillus swuensis/DY6/whole genome sequencing.</title>
        <authorList>
            <person name="Kim M.K."/>
            <person name="Srinivasan S."/>
            <person name="Lee J.-J."/>
        </authorList>
    </citation>
    <scope>NUCLEOTIDE SEQUENCE [LARGE SCALE GENOMIC DNA]</scope>
    <source>
        <strain evidence="4 5">DY6</strain>
    </source>
</reference>
<accession>A0A172TFE9</accession>
<organism evidence="4 5">
    <name type="scientific">Paenibacillus swuensis</name>
    <dbReference type="NCBI Taxonomy" id="1178515"/>
    <lineage>
        <taxon>Bacteria</taxon>
        <taxon>Bacillati</taxon>
        <taxon>Bacillota</taxon>
        <taxon>Bacilli</taxon>
        <taxon>Bacillales</taxon>
        <taxon>Paenibacillaceae</taxon>
        <taxon>Paenibacillus</taxon>
    </lineage>
</organism>
<dbReference type="RefSeq" id="WP_068604481.1">
    <property type="nucleotide sequence ID" value="NZ_CP011388.1"/>
</dbReference>
<dbReference type="Proteomes" id="UP000076927">
    <property type="component" value="Chromosome"/>
</dbReference>